<protein>
    <submittedName>
        <fullName evidence="2">Uncharacterized protein</fullName>
    </submittedName>
</protein>
<comment type="caution">
    <text evidence="2">The sequence shown here is derived from an EMBL/GenBank/DDBJ whole genome shotgun (WGS) entry which is preliminary data.</text>
</comment>
<dbReference type="AlphaFoldDB" id="A0AAD7JHA4"/>
<reference evidence="2" key="1">
    <citation type="submission" date="2023-03" db="EMBL/GenBank/DDBJ databases">
        <title>Massive genome expansion in bonnet fungi (Mycena s.s.) driven by repeated elements and novel gene families across ecological guilds.</title>
        <authorList>
            <consortium name="Lawrence Berkeley National Laboratory"/>
            <person name="Harder C.B."/>
            <person name="Miyauchi S."/>
            <person name="Viragh M."/>
            <person name="Kuo A."/>
            <person name="Thoen E."/>
            <person name="Andreopoulos B."/>
            <person name="Lu D."/>
            <person name="Skrede I."/>
            <person name="Drula E."/>
            <person name="Henrissat B."/>
            <person name="Morin E."/>
            <person name="Kohler A."/>
            <person name="Barry K."/>
            <person name="LaButti K."/>
            <person name="Morin E."/>
            <person name="Salamov A."/>
            <person name="Lipzen A."/>
            <person name="Mereny Z."/>
            <person name="Hegedus B."/>
            <person name="Baldrian P."/>
            <person name="Stursova M."/>
            <person name="Weitz H."/>
            <person name="Taylor A."/>
            <person name="Grigoriev I.V."/>
            <person name="Nagy L.G."/>
            <person name="Martin F."/>
            <person name="Kauserud H."/>
        </authorList>
    </citation>
    <scope>NUCLEOTIDE SEQUENCE</scope>
    <source>
        <strain evidence="2">CBHHK182m</strain>
    </source>
</reference>
<organism evidence="2 3">
    <name type="scientific">Mycena metata</name>
    <dbReference type="NCBI Taxonomy" id="1033252"/>
    <lineage>
        <taxon>Eukaryota</taxon>
        <taxon>Fungi</taxon>
        <taxon>Dikarya</taxon>
        <taxon>Basidiomycota</taxon>
        <taxon>Agaricomycotina</taxon>
        <taxon>Agaricomycetes</taxon>
        <taxon>Agaricomycetidae</taxon>
        <taxon>Agaricales</taxon>
        <taxon>Marasmiineae</taxon>
        <taxon>Mycenaceae</taxon>
        <taxon>Mycena</taxon>
    </lineage>
</organism>
<dbReference type="Proteomes" id="UP001215598">
    <property type="component" value="Unassembled WGS sequence"/>
</dbReference>
<evidence type="ECO:0000313" key="3">
    <source>
        <dbReference type="Proteomes" id="UP001215598"/>
    </source>
</evidence>
<proteinExistence type="predicted"/>
<gene>
    <name evidence="2" type="ORF">B0H16DRAFT_1798189</name>
</gene>
<feature type="region of interest" description="Disordered" evidence="1">
    <location>
        <begin position="256"/>
        <end position="275"/>
    </location>
</feature>
<accession>A0AAD7JHA4</accession>
<dbReference type="EMBL" id="JARKIB010000027">
    <property type="protein sequence ID" value="KAJ7764796.1"/>
    <property type="molecule type" value="Genomic_DNA"/>
</dbReference>
<keyword evidence="3" id="KW-1185">Reference proteome</keyword>
<evidence type="ECO:0000313" key="2">
    <source>
        <dbReference type="EMBL" id="KAJ7764796.1"/>
    </source>
</evidence>
<name>A0AAD7JHA4_9AGAR</name>
<sequence length="293" mass="32918">MRMLFKKHDLGQVHAIVWDRAGGLLGVPTQNLLALIRRQVSGMRFWTADVLLQLVLSLIELELLGRNTGWERLKCLCNGQGRLRLRSKKEVGLRRGQRRYWRCEDKKQASTRPFNGTAVFGDGARAPGRQDADAKALTDGSLISPNTHRDPLWGPYHAQFVLLFFTKLISKAGFCKGVQEFDGIFPADMFLNTQGRASRPSRIRTSVRVVSYIKPWKGRKPNPPPKAINQGTWNQHATTLGPVYFAGTLARPVNPSPAVNGRPVNASRTRLSKADPHWPAERVRALFIIPEQL</sequence>
<evidence type="ECO:0000256" key="1">
    <source>
        <dbReference type="SAM" id="MobiDB-lite"/>
    </source>
</evidence>